<dbReference type="Proteomes" id="UP000027002">
    <property type="component" value="Chromosome 4"/>
</dbReference>
<feature type="region of interest" description="Disordered" evidence="1">
    <location>
        <begin position="116"/>
        <end position="138"/>
    </location>
</feature>
<gene>
    <name evidence="2" type="ORF">UV8b_04840</name>
</gene>
<dbReference type="RefSeq" id="XP_042998272.1">
    <property type="nucleotide sequence ID" value="XM_043142338.1"/>
</dbReference>
<organism evidence="2 3">
    <name type="scientific">Ustilaginoidea virens</name>
    <name type="common">Rice false smut fungus</name>
    <name type="synonym">Villosiclava virens</name>
    <dbReference type="NCBI Taxonomy" id="1159556"/>
    <lineage>
        <taxon>Eukaryota</taxon>
        <taxon>Fungi</taxon>
        <taxon>Dikarya</taxon>
        <taxon>Ascomycota</taxon>
        <taxon>Pezizomycotina</taxon>
        <taxon>Sordariomycetes</taxon>
        <taxon>Hypocreomycetidae</taxon>
        <taxon>Hypocreales</taxon>
        <taxon>Clavicipitaceae</taxon>
        <taxon>Ustilaginoidea</taxon>
    </lineage>
</organism>
<dbReference type="EMBL" id="CP072756">
    <property type="protein sequence ID" value="QUC20599.1"/>
    <property type="molecule type" value="Genomic_DNA"/>
</dbReference>
<sequence>MGWESRRSAGRRGHENGRERVRVAVCEAPFNQAALPDDKFQSTRKHQTSIQTTRVFTDRFPASFWLKLTNRWPRQHSPQAYTPTLTGTNPFGEATIIHPDTLVSTVSNSLTLSALTIRPDSRQKKHTPPPPSCEEHQQNCREATLDTREILQSANVARNPL</sequence>
<protein>
    <submittedName>
        <fullName evidence="2">Uncharacterized protein</fullName>
    </submittedName>
</protein>
<evidence type="ECO:0000313" key="3">
    <source>
        <dbReference type="Proteomes" id="UP000027002"/>
    </source>
</evidence>
<dbReference type="GeneID" id="66065618"/>
<proteinExistence type="predicted"/>
<dbReference type="AlphaFoldDB" id="A0A8E5HS19"/>
<keyword evidence="3" id="KW-1185">Reference proteome</keyword>
<name>A0A8E5HS19_USTVR</name>
<evidence type="ECO:0000256" key="1">
    <source>
        <dbReference type="SAM" id="MobiDB-lite"/>
    </source>
</evidence>
<evidence type="ECO:0000313" key="2">
    <source>
        <dbReference type="EMBL" id="QUC20599.1"/>
    </source>
</evidence>
<accession>A0A8E5HS19</accession>
<reference evidence="2" key="1">
    <citation type="submission" date="2020-03" db="EMBL/GenBank/DDBJ databases">
        <title>A mixture of massive structural variations and highly conserved coding sequences in Ustilaginoidea virens genome.</title>
        <authorList>
            <person name="Zhang K."/>
            <person name="Zhao Z."/>
            <person name="Zhang Z."/>
            <person name="Li Y."/>
            <person name="Hsiang T."/>
            <person name="Sun W."/>
        </authorList>
    </citation>
    <scope>NUCLEOTIDE SEQUENCE</scope>
    <source>
        <strain evidence="2">UV-8b</strain>
    </source>
</reference>
<dbReference type="KEGG" id="uvi:66065618"/>